<evidence type="ECO:0000313" key="2">
    <source>
        <dbReference type="EMBL" id="AWI29776.1"/>
    </source>
</evidence>
<dbReference type="AlphaFoldDB" id="A0A2S1STQ7"/>
<feature type="region of interest" description="Disordered" evidence="1">
    <location>
        <begin position="1"/>
        <end position="22"/>
    </location>
</feature>
<organism evidence="2 3">
    <name type="scientific">Streptomyces tirandamycinicus</name>
    <dbReference type="NCBI Taxonomy" id="2174846"/>
    <lineage>
        <taxon>Bacteria</taxon>
        <taxon>Bacillati</taxon>
        <taxon>Actinomycetota</taxon>
        <taxon>Actinomycetes</taxon>
        <taxon>Kitasatosporales</taxon>
        <taxon>Streptomycetaceae</taxon>
        <taxon>Streptomyces</taxon>
    </lineage>
</organism>
<protein>
    <submittedName>
        <fullName evidence="2">Uncharacterized protein</fullName>
    </submittedName>
</protein>
<keyword evidence="3" id="KW-1185">Reference proteome</keyword>
<dbReference type="EMBL" id="CP029188">
    <property type="protein sequence ID" value="AWI29776.1"/>
    <property type="molecule type" value="Genomic_DNA"/>
</dbReference>
<proteinExistence type="predicted"/>
<sequence>MSSVPRCPAAHPEDPTPCDGPPVVTVLDASNAGADGCEHHAARLLASLASGRVYSLPDAPAGAAIRVFKAADTIAPFPWCEGAPRTQPSQRSHAENRRLRGWMR</sequence>
<evidence type="ECO:0000256" key="1">
    <source>
        <dbReference type="SAM" id="MobiDB-lite"/>
    </source>
</evidence>
<dbReference type="RefSeq" id="WP_108906657.1">
    <property type="nucleotide sequence ID" value="NZ_CP029188.1"/>
</dbReference>
<evidence type="ECO:0000313" key="3">
    <source>
        <dbReference type="Proteomes" id="UP000244900"/>
    </source>
</evidence>
<gene>
    <name evidence="2" type="ORF">DDW44_13990</name>
</gene>
<dbReference type="Proteomes" id="UP000244900">
    <property type="component" value="Chromosome"/>
</dbReference>
<dbReference type="OrthoDB" id="4229493at2"/>
<reference evidence="2 3" key="1">
    <citation type="submission" date="2018-05" db="EMBL/GenBank/DDBJ databases">
        <title>Complete genome sequence of sponge-derived Streptomyces sp. HNM0039.</title>
        <authorList>
            <person name="Huang X."/>
            <person name="Zhou S."/>
        </authorList>
    </citation>
    <scope>NUCLEOTIDE SEQUENCE [LARGE SCALE GENOMIC DNA]</scope>
    <source>
        <strain evidence="2 3">HNM0039</strain>
    </source>
</reference>
<dbReference type="KEGG" id="stir:DDW44_13990"/>
<name>A0A2S1STQ7_9ACTN</name>
<accession>A0A2S1STQ7</accession>
<feature type="region of interest" description="Disordered" evidence="1">
    <location>
        <begin position="80"/>
        <end position="104"/>
    </location>
</feature>